<organism evidence="2">
    <name type="scientific">Arcella intermedia</name>
    <dbReference type="NCBI Taxonomy" id="1963864"/>
    <lineage>
        <taxon>Eukaryota</taxon>
        <taxon>Amoebozoa</taxon>
        <taxon>Tubulinea</taxon>
        <taxon>Elardia</taxon>
        <taxon>Arcellinida</taxon>
        <taxon>Sphaerothecina</taxon>
        <taxon>Arcellidae</taxon>
        <taxon>Arcella</taxon>
    </lineage>
</organism>
<dbReference type="GO" id="GO:0006672">
    <property type="term" value="P:ceramide metabolic process"/>
    <property type="evidence" value="ECO:0007669"/>
    <property type="project" value="TreeGrafter"/>
</dbReference>
<dbReference type="InterPro" id="IPR050187">
    <property type="entry name" value="Lipid_Phosphate_FormReg"/>
</dbReference>
<dbReference type="EMBL" id="GIBP01005056">
    <property type="protein sequence ID" value="NDV34025.1"/>
    <property type="molecule type" value="Transcribed_RNA"/>
</dbReference>
<dbReference type="InterPro" id="IPR016064">
    <property type="entry name" value="NAD/diacylglycerol_kinase_sf"/>
</dbReference>
<evidence type="ECO:0000313" key="2">
    <source>
        <dbReference type="EMBL" id="NDV34025.1"/>
    </source>
</evidence>
<evidence type="ECO:0000259" key="1">
    <source>
        <dbReference type="PROSITE" id="PS50146"/>
    </source>
</evidence>
<name>A0A6B2LAR0_9EUKA</name>
<proteinExistence type="predicted"/>
<dbReference type="SUPFAM" id="SSF111331">
    <property type="entry name" value="NAD kinase/diacylglycerol kinase-like"/>
    <property type="match status" value="1"/>
</dbReference>
<dbReference type="AlphaFoldDB" id="A0A6B2LAR0"/>
<dbReference type="InterPro" id="IPR001206">
    <property type="entry name" value="Diacylglycerol_kinase_cat_dom"/>
</dbReference>
<dbReference type="Gene3D" id="2.60.200.40">
    <property type="match status" value="1"/>
</dbReference>
<dbReference type="PANTHER" id="PTHR12358:SF111">
    <property type="entry name" value="CERAMIDE KINASE, ISOFORM A"/>
    <property type="match status" value="1"/>
</dbReference>
<protein>
    <recommendedName>
        <fullName evidence="1">DAGKc domain-containing protein</fullName>
    </recommendedName>
</protein>
<feature type="domain" description="DAGKc" evidence="1">
    <location>
        <begin position="1"/>
        <end position="113"/>
    </location>
</feature>
<dbReference type="GO" id="GO:0016020">
    <property type="term" value="C:membrane"/>
    <property type="evidence" value="ECO:0007669"/>
    <property type="project" value="GOC"/>
</dbReference>
<dbReference type="Gene3D" id="3.40.50.10330">
    <property type="entry name" value="Probable inorganic polyphosphate/atp-NAD kinase, domain 1"/>
    <property type="match status" value="1"/>
</dbReference>
<sequence length="286" mass="32315">MFSKALIEIVYHETDSSEYIFECFKTLDLNGIDGIVGVGGDGLINQIVNALHCRDDIEQVRQIPIGIVPAGSQNALIISICGFKTIEEYTFAIIKGDQRCLDAIDTYYPETKKHVYSLTAVAYGFTGDVLKESEEHRWMGPFRYQYCAFKEFCKNKGYRAIVSYQPENEDNWITLDHEDYSFICGFNISGRSTQTEHQVGAECDDGFITLLLVKSGTRVDTISYLVRSLQGTHQTLENVFVVKTKSIVLKPCETYSSPINIDGELHPTSTIHMQNLSKYLKLFVPL</sequence>
<dbReference type="PROSITE" id="PS50146">
    <property type="entry name" value="DAGK"/>
    <property type="match status" value="1"/>
</dbReference>
<reference evidence="2" key="1">
    <citation type="journal article" date="2020" name="J. Eukaryot. Microbiol.">
        <title>De novo Sequencing, Assembly and Annotation of the Transcriptome for the Free-Living Testate Amoeba Arcella intermedia.</title>
        <authorList>
            <person name="Ribeiro G.M."/>
            <person name="Porfirio-Sousa A.L."/>
            <person name="Maurer-Alcala X.X."/>
            <person name="Katz L.A."/>
            <person name="Lahr D.J.G."/>
        </authorList>
    </citation>
    <scope>NUCLEOTIDE SEQUENCE</scope>
</reference>
<dbReference type="PANTHER" id="PTHR12358">
    <property type="entry name" value="SPHINGOSINE KINASE"/>
    <property type="match status" value="1"/>
</dbReference>
<dbReference type="Pfam" id="PF00781">
    <property type="entry name" value="DAGK_cat"/>
    <property type="match status" value="1"/>
</dbReference>
<dbReference type="GO" id="GO:0001729">
    <property type="term" value="F:ceramide kinase activity"/>
    <property type="evidence" value="ECO:0007669"/>
    <property type="project" value="TreeGrafter"/>
</dbReference>
<dbReference type="InterPro" id="IPR017438">
    <property type="entry name" value="ATP-NAD_kinase_N"/>
</dbReference>
<accession>A0A6B2LAR0</accession>